<dbReference type="FunFam" id="3.30.420.10:FF:000031">
    <property type="entry name" value="RNA exonuclease 1"/>
    <property type="match status" value="1"/>
</dbReference>
<evidence type="ECO:0000256" key="3">
    <source>
        <dbReference type="ARBA" id="ARBA00022722"/>
    </source>
</evidence>
<dbReference type="GO" id="GO:0010629">
    <property type="term" value="P:negative regulation of gene expression"/>
    <property type="evidence" value="ECO:0007669"/>
    <property type="project" value="UniProtKB-ARBA"/>
</dbReference>
<evidence type="ECO:0000256" key="1">
    <source>
        <dbReference type="ARBA" id="ARBA00004123"/>
    </source>
</evidence>
<reference evidence="9 10" key="1">
    <citation type="journal article" date="2017" name="Curr. Biol.">
        <title>Genome architecture and evolution of a unichromosomal asexual nematode.</title>
        <authorList>
            <person name="Fradin H."/>
            <person name="Zegar C."/>
            <person name="Gutwein M."/>
            <person name="Lucas J."/>
            <person name="Kovtun M."/>
            <person name="Corcoran D."/>
            <person name="Baugh L.R."/>
            <person name="Kiontke K."/>
            <person name="Gunsalus K."/>
            <person name="Fitch D.H."/>
            <person name="Piano F."/>
        </authorList>
    </citation>
    <scope>NUCLEOTIDE SEQUENCE [LARGE SCALE GENOMIC DNA]</scope>
    <source>
        <strain evidence="9">PF1309</strain>
    </source>
</reference>
<dbReference type="PANTHER" id="PTHR12801:SF82">
    <property type="entry name" value="RNA EXONUCLEASE 5"/>
    <property type="match status" value="1"/>
</dbReference>
<dbReference type="InterPro" id="IPR013520">
    <property type="entry name" value="Ribonucl_H"/>
</dbReference>
<keyword evidence="5" id="KW-0269">Exonuclease</keyword>
<comment type="similarity">
    <text evidence="2">Belongs to the REXO1/REXO3 family.</text>
</comment>
<keyword evidence="3" id="KW-0540">Nuclease</keyword>
<dbReference type="SMART" id="SM00479">
    <property type="entry name" value="EXOIII"/>
    <property type="match status" value="1"/>
</dbReference>
<dbReference type="InterPro" id="IPR034922">
    <property type="entry name" value="REX1-like_exo"/>
</dbReference>
<evidence type="ECO:0000313" key="10">
    <source>
        <dbReference type="Proteomes" id="UP000218231"/>
    </source>
</evidence>
<dbReference type="CDD" id="cd06145">
    <property type="entry name" value="REX1_like"/>
    <property type="match status" value="1"/>
</dbReference>
<evidence type="ECO:0000259" key="8">
    <source>
        <dbReference type="SMART" id="SM00479"/>
    </source>
</evidence>
<dbReference type="OrthoDB" id="3996471at2759"/>
<dbReference type="STRING" id="2018661.A0A2A2K4U6"/>
<accession>A0A2A2K4U6</accession>
<name>A0A2A2K4U6_9BILA</name>
<dbReference type="PANTHER" id="PTHR12801">
    <property type="entry name" value="RNA EXONUCLEASE REXO1 / RECO3 FAMILY MEMBER-RELATED"/>
    <property type="match status" value="1"/>
</dbReference>
<dbReference type="Pfam" id="PF00929">
    <property type="entry name" value="RNase_T"/>
    <property type="match status" value="1"/>
</dbReference>
<keyword evidence="4" id="KW-0378">Hydrolase</keyword>
<proteinExistence type="inferred from homology"/>
<sequence>MDNRMDRKDIKQQRNVKKLKKKIDKLMHLGGLTEQQKAIVRSTSNLARNLLVESSSAGGSFNQLHQASTSRASLALNKIIAEKKNANQGGPGLVLTLHKLNGSLAANFEIGTCIQFATLGPPVTRPKWVTVKPWKGCTQTMLVRINCPDHYIVHDGGISFDFVSDFFEKKWIKLAADVSDKNAFWESMCNVPISMREKIREKSMLEDPNTGLKCVKSSMVLTSVELIEHEYPVPDEDHISTKKRYLPLTESSPMFAIDCEMCITSAHVHELCRVSLVREDGSVVFDTLVKPENRITNYLTEYSGLTEEMLADVNVTLADVQRAIQEVLPPDAVLVGHSMHFDLKALKMAHPYCIDVAVAFNMSGNDSKTSLKNLVYLFLNQNIQNGVGHCSVEDAWAAMQLAKLKIEKGLIYGNRRFGWETEDWNKIKKELEEKDDSEEPTQKRAKTEPAKGEPHTTCNKIKCVCKECGNGFGIECIVENCLCQVSPPNFCIKCLSQPAPVQEVLSESSSYDWKEALRVDNVSVSRPLNYYMTESSQPILCGFDIPKSVKLPDGRKFMKKPPSSVNSIDGFVEQCAADMINYKLGMVDLDYHSIAEEMETLEDEEGEVIDESTARQQVARQIDDHAEKLIRAAAKFCLVLFVFSSPKHNILYLRVKS</sequence>
<evidence type="ECO:0000313" key="9">
    <source>
        <dbReference type="EMBL" id="PAV68819.1"/>
    </source>
</evidence>
<dbReference type="GO" id="GO:0003676">
    <property type="term" value="F:nucleic acid binding"/>
    <property type="evidence" value="ECO:0007669"/>
    <property type="project" value="InterPro"/>
</dbReference>
<comment type="subcellular location">
    <subcellularLocation>
        <location evidence="1">Nucleus</location>
    </subcellularLocation>
</comment>
<evidence type="ECO:0000256" key="6">
    <source>
        <dbReference type="ARBA" id="ARBA00023242"/>
    </source>
</evidence>
<dbReference type="GO" id="GO:0005634">
    <property type="term" value="C:nucleus"/>
    <property type="evidence" value="ECO:0007669"/>
    <property type="project" value="UniProtKB-SubCell"/>
</dbReference>
<dbReference type="EMBL" id="LIAE01009682">
    <property type="protein sequence ID" value="PAV68819.1"/>
    <property type="molecule type" value="Genomic_DNA"/>
</dbReference>
<keyword evidence="6" id="KW-0539">Nucleus</keyword>
<dbReference type="GO" id="GO:0004527">
    <property type="term" value="F:exonuclease activity"/>
    <property type="evidence" value="ECO:0007669"/>
    <property type="project" value="UniProtKB-KW"/>
</dbReference>
<dbReference type="SUPFAM" id="SSF53098">
    <property type="entry name" value="Ribonuclease H-like"/>
    <property type="match status" value="1"/>
</dbReference>
<protein>
    <recommendedName>
        <fullName evidence="8">Exonuclease domain-containing protein</fullName>
    </recommendedName>
</protein>
<dbReference type="Gene3D" id="3.30.420.10">
    <property type="entry name" value="Ribonuclease H-like superfamily/Ribonuclease H"/>
    <property type="match status" value="1"/>
</dbReference>
<evidence type="ECO:0000256" key="4">
    <source>
        <dbReference type="ARBA" id="ARBA00022801"/>
    </source>
</evidence>
<evidence type="ECO:0000256" key="7">
    <source>
        <dbReference type="SAM" id="MobiDB-lite"/>
    </source>
</evidence>
<dbReference type="InterPro" id="IPR047021">
    <property type="entry name" value="REXO1/3/4-like"/>
</dbReference>
<feature type="compositionally biased region" description="Basic and acidic residues" evidence="7">
    <location>
        <begin position="440"/>
        <end position="454"/>
    </location>
</feature>
<dbReference type="InterPro" id="IPR036397">
    <property type="entry name" value="RNaseH_sf"/>
</dbReference>
<comment type="caution">
    <text evidence="9">The sequence shown here is derived from an EMBL/GenBank/DDBJ whole genome shotgun (WGS) entry which is preliminary data.</text>
</comment>
<organism evidence="9 10">
    <name type="scientific">Diploscapter pachys</name>
    <dbReference type="NCBI Taxonomy" id="2018661"/>
    <lineage>
        <taxon>Eukaryota</taxon>
        <taxon>Metazoa</taxon>
        <taxon>Ecdysozoa</taxon>
        <taxon>Nematoda</taxon>
        <taxon>Chromadorea</taxon>
        <taxon>Rhabditida</taxon>
        <taxon>Rhabditina</taxon>
        <taxon>Rhabditomorpha</taxon>
        <taxon>Rhabditoidea</taxon>
        <taxon>Rhabditidae</taxon>
        <taxon>Diploscapter</taxon>
    </lineage>
</organism>
<dbReference type="InterPro" id="IPR012337">
    <property type="entry name" value="RNaseH-like_sf"/>
</dbReference>
<dbReference type="AlphaFoldDB" id="A0A2A2K4U6"/>
<feature type="region of interest" description="Disordered" evidence="7">
    <location>
        <begin position="431"/>
        <end position="454"/>
    </location>
</feature>
<keyword evidence="10" id="KW-1185">Reference proteome</keyword>
<dbReference type="Proteomes" id="UP000218231">
    <property type="component" value="Unassembled WGS sequence"/>
</dbReference>
<evidence type="ECO:0000256" key="2">
    <source>
        <dbReference type="ARBA" id="ARBA00006357"/>
    </source>
</evidence>
<evidence type="ECO:0000256" key="5">
    <source>
        <dbReference type="ARBA" id="ARBA00022839"/>
    </source>
</evidence>
<feature type="domain" description="Exonuclease" evidence="8">
    <location>
        <begin position="253"/>
        <end position="411"/>
    </location>
</feature>
<gene>
    <name evidence="9" type="ORF">WR25_03544</name>
</gene>